<keyword evidence="3" id="KW-1185">Reference proteome</keyword>
<organism evidence="2 3">
    <name type="scientific">Cnephaeus nilssonii</name>
    <name type="common">Northern bat</name>
    <name type="synonym">Eptesicus nilssonii</name>
    <dbReference type="NCBI Taxonomy" id="3371016"/>
    <lineage>
        <taxon>Eukaryota</taxon>
        <taxon>Metazoa</taxon>
        <taxon>Chordata</taxon>
        <taxon>Craniata</taxon>
        <taxon>Vertebrata</taxon>
        <taxon>Euteleostomi</taxon>
        <taxon>Mammalia</taxon>
        <taxon>Eutheria</taxon>
        <taxon>Laurasiatheria</taxon>
        <taxon>Chiroptera</taxon>
        <taxon>Yangochiroptera</taxon>
        <taxon>Vespertilionidae</taxon>
        <taxon>Cnephaeus</taxon>
    </lineage>
</organism>
<name>A0AA40LT43_CNENI</name>
<comment type="caution">
    <text evidence="2">The sequence shown here is derived from an EMBL/GenBank/DDBJ whole genome shotgun (WGS) entry which is preliminary data.</text>
</comment>
<sequence>MRQAVAVVGKGAAVTRVSQGHSTSCLQTDDLPRAEDAGDTMSLVKNTVYGKVRRGCSSRQGHVPCARPGTFHIRWSDNDNGDDNHGDDGDVDDSVGDDEVVLVMLMMIVVVMMMVVVVVVMMMVMIMMVMMRVKLGALVLLLVPTLICNLVPICVLRRPGANPEASAFPQKALTHLPPGPAA</sequence>
<evidence type="ECO:0000313" key="3">
    <source>
        <dbReference type="Proteomes" id="UP001177744"/>
    </source>
</evidence>
<dbReference type="AlphaFoldDB" id="A0AA40LT43"/>
<reference evidence="2" key="1">
    <citation type="submission" date="2023-06" db="EMBL/GenBank/DDBJ databases">
        <title>Reference genome for the Northern bat (Eptesicus nilssonii), a most northern bat species.</title>
        <authorList>
            <person name="Laine V.N."/>
            <person name="Pulliainen A.T."/>
            <person name="Lilley T.M."/>
        </authorList>
    </citation>
    <scope>NUCLEOTIDE SEQUENCE</scope>
    <source>
        <strain evidence="2">BLF_Eptnil</strain>
        <tissue evidence="2">Kidney</tissue>
    </source>
</reference>
<dbReference type="Proteomes" id="UP001177744">
    <property type="component" value="Unassembled WGS sequence"/>
</dbReference>
<keyword evidence="1" id="KW-0472">Membrane</keyword>
<proteinExistence type="predicted"/>
<feature type="transmembrane region" description="Helical" evidence="1">
    <location>
        <begin position="100"/>
        <end position="129"/>
    </location>
</feature>
<evidence type="ECO:0000313" key="2">
    <source>
        <dbReference type="EMBL" id="KAK1344805.1"/>
    </source>
</evidence>
<feature type="transmembrane region" description="Helical" evidence="1">
    <location>
        <begin position="135"/>
        <end position="156"/>
    </location>
</feature>
<keyword evidence="1" id="KW-0812">Transmembrane</keyword>
<protein>
    <submittedName>
        <fullName evidence="2">Uncharacterized protein</fullName>
    </submittedName>
</protein>
<gene>
    <name evidence="2" type="ORF">QTO34_013506</name>
</gene>
<dbReference type="EMBL" id="JAULJE010000003">
    <property type="protein sequence ID" value="KAK1344805.1"/>
    <property type="molecule type" value="Genomic_DNA"/>
</dbReference>
<accession>A0AA40LT43</accession>
<keyword evidence="1" id="KW-1133">Transmembrane helix</keyword>
<evidence type="ECO:0000256" key="1">
    <source>
        <dbReference type="SAM" id="Phobius"/>
    </source>
</evidence>